<feature type="transmembrane region" description="Helical" evidence="1">
    <location>
        <begin position="12"/>
        <end position="35"/>
    </location>
</feature>
<protein>
    <submittedName>
        <fullName evidence="2">Uncharacterized protein</fullName>
    </submittedName>
</protein>
<gene>
    <name evidence="2" type="ORF">FE810_14290</name>
</gene>
<proteinExistence type="predicted"/>
<dbReference type="Proteomes" id="UP000307790">
    <property type="component" value="Unassembled WGS sequence"/>
</dbReference>
<keyword evidence="3" id="KW-1185">Reference proteome</keyword>
<accession>A0A5R9IE72</accession>
<organism evidence="2 3">
    <name type="scientific">Thalassotalea litorea</name>
    <dbReference type="NCBI Taxonomy" id="2020715"/>
    <lineage>
        <taxon>Bacteria</taxon>
        <taxon>Pseudomonadati</taxon>
        <taxon>Pseudomonadota</taxon>
        <taxon>Gammaproteobacteria</taxon>
        <taxon>Alteromonadales</taxon>
        <taxon>Colwelliaceae</taxon>
        <taxon>Thalassotalea</taxon>
    </lineage>
</organism>
<keyword evidence="1" id="KW-1133">Transmembrane helix</keyword>
<evidence type="ECO:0000256" key="1">
    <source>
        <dbReference type="SAM" id="Phobius"/>
    </source>
</evidence>
<dbReference type="OrthoDB" id="6402606at2"/>
<comment type="caution">
    <text evidence="2">The sequence shown here is derived from an EMBL/GenBank/DDBJ whole genome shotgun (WGS) entry which is preliminary data.</text>
</comment>
<name>A0A5R9IE72_9GAMM</name>
<evidence type="ECO:0000313" key="3">
    <source>
        <dbReference type="Proteomes" id="UP000307790"/>
    </source>
</evidence>
<dbReference type="RefSeq" id="WP_138320842.1">
    <property type="nucleotide sequence ID" value="NZ_VCBC01000015.1"/>
</dbReference>
<feature type="transmembrane region" description="Helical" evidence="1">
    <location>
        <begin position="41"/>
        <end position="65"/>
    </location>
</feature>
<dbReference type="AlphaFoldDB" id="A0A5R9IE72"/>
<keyword evidence="1" id="KW-0472">Membrane</keyword>
<evidence type="ECO:0000313" key="2">
    <source>
        <dbReference type="EMBL" id="TLU61673.1"/>
    </source>
</evidence>
<sequence>MMKIKEYFQDDGLTKVIMLTIALVFSVLFILFMIFNVKYLLPISFTSALLISSFALFGLGILFWFGYRFIWLAGKVNDIAN</sequence>
<reference evidence="2 3" key="1">
    <citation type="submission" date="2019-05" db="EMBL/GenBank/DDBJ databases">
        <title>Genome sequences of Thalassotalea litorea 1K03283.</title>
        <authorList>
            <person name="Zhang D."/>
        </authorList>
    </citation>
    <scope>NUCLEOTIDE SEQUENCE [LARGE SCALE GENOMIC DNA]</scope>
    <source>
        <strain evidence="2 3">MCCC 1K03283</strain>
    </source>
</reference>
<dbReference type="EMBL" id="VCBC01000015">
    <property type="protein sequence ID" value="TLU61673.1"/>
    <property type="molecule type" value="Genomic_DNA"/>
</dbReference>
<keyword evidence="1" id="KW-0812">Transmembrane</keyword>